<feature type="chain" id="PRO_5007890807" evidence="4">
    <location>
        <begin position="22"/>
        <end position="489"/>
    </location>
</feature>
<evidence type="ECO:0000256" key="4">
    <source>
        <dbReference type="SAM" id="SignalP"/>
    </source>
</evidence>
<reference evidence="7 8" key="1">
    <citation type="journal article" date="2016" name="Genome Biol. Evol.">
        <title>Divergent and convergent evolution of fungal pathogenicity.</title>
        <authorList>
            <person name="Shang Y."/>
            <person name="Xiao G."/>
            <person name="Zheng P."/>
            <person name="Cen K."/>
            <person name="Zhan S."/>
            <person name="Wang C."/>
        </authorList>
    </citation>
    <scope>NUCLEOTIDE SEQUENCE [LARGE SCALE GENOMIC DNA]</scope>
    <source>
        <strain evidence="7 8">RCEF 264</strain>
    </source>
</reference>
<gene>
    <name evidence="7" type="ORF">SPI_08085</name>
</gene>
<evidence type="ECO:0000313" key="7">
    <source>
        <dbReference type="EMBL" id="OAA55878.1"/>
    </source>
</evidence>
<protein>
    <submittedName>
        <fullName evidence="7">Glycoside hydrolase family 30 protein</fullName>
    </submittedName>
</protein>
<dbReference type="InterPro" id="IPR033452">
    <property type="entry name" value="GH30_C"/>
</dbReference>
<proteinExistence type="inferred from homology"/>
<sequence>MRAASPLLLPLAGLMARPTRAAEAPVLEIAVDLNTTYQTIDGFGFSEAFQRAKGIVNLPEPQRTALVDLLFNATSGAGFTIVRNGIGSSPNSTNDWMNTIEPQAPARPNDEPTYVWDGKDSGQLWVSQQAVKYGVKTFYADAWSAPGFMKNNSNDADGGALCGSPGVDCTTGDWRQAYANYLVKNVQLYRDNGVNITHLGFLNEPDFQTAYASMQMDGKQAADFIKVLQPTLLANNLSDVHVACCDATGWATQRTMINDIVAAGAEPLLGVVTSHIYTSKIDGPLPTTRKVWESETADLGGRWSTAWFSANASAANDTKATAGDGLTWARNIHTALTTGNVSAYLWWVATQDAATNNNNNEKLVLVGNGTYTVARRLWAFAQYSRVVRPGAVRVAVTSRSSVLRTTAFRNADGAVAVVVINDGGTDAAVVVDAGLREASAASPLTAQAWITDATHNMGSTAVAVAANGTVTGAVVAAHGVLSVVVRPPK</sequence>
<evidence type="ECO:0000259" key="6">
    <source>
        <dbReference type="Pfam" id="PF17189"/>
    </source>
</evidence>
<dbReference type="InterPro" id="IPR049161">
    <property type="entry name" value="GH59_cat"/>
</dbReference>
<dbReference type="GO" id="GO:0004348">
    <property type="term" value="F:glucosylceramidase activity"/>
    <property type="evidence" value="ECO:0007669"/>
    <property type="project" value="InterPro"/>
</dbReference>
<dbReference type="EMBL" id="AZHD01000018">
    <property type="protein sequence ID" value="OAA55878.1"/>
    <property type="molecule type" value="Genomic_DNA"/>
</dbReference>
<dbReference type="GO" id="GO:0016020">
    <property type="term" value="C:membrane"/>
    <property type="evidence" value="ECO:0007669"/>
    <property type="project" value="GOC"/>
</dbReference>
<dbReference type="AlphaFoldDB" id="A0A167NSK9"/>
<evidence type="ECO:0000256" key="2">
    <source>
        <dbReference type="ARBA" id="ARBA00022729"/>
    </source>
</evidence>
<keyword evidence="2 4" id="KW-0732">Signal</keyword>
<dbReference type="InterPro" id="IPR017853">
    <property type="entry name" value="GH"/>
</dbReference>
<evidence type="ECO:0000256" key="3">
    <source>
        <dbReference type="ARBA" id="ARBA00022801"/>
    </source>
</evidence>
<dbReference type="InterPro" id="IPR013780">
    <property type="entry name" value="Glyco_hydro_b"/>
</dbReference>
<keyword evidence="8" id="KW-1185">Reference proteome</keyword>
<dbReference type="Gene3D" id="2.60.40.1180">
    <property type="entry name" value="Golgi alpha-mannosidase II"/>
    <property type="match status" value="1"/>
</dbReference>
<organism evidence="7 8">
    <name type="scientific">Niveomyces insectorum RCEF 264</name>
    <dbReference type="NCBI Taxonomy" id="1081102"/>
    <lineage>
        <taxon>Eukaryota</taxon>
        <taxon>Fungi</taxon>
        <taxon>Dikarya</taxon>
        <taxon>Ascomycota</taxon>
        <taxon>Pezizomycotina</taxon>
        <taxon>Sordariomycetes</taxon>
        <taxon>Hypocreomycetidae</taxon>
        <taxon>Hypocreales</taxon>
        <taxon>Cordycipitaceae</taxon>
        <taxon>Niveomyces</taxon>
    </lineage>
</organism>
<dbReference type="Pfam" id="PF02057">
    <property type="entry name" value="Glyco_hydro_59"/>
    <property type="match status" value="1"/>
</dbReference>
<dbReference type="InterPro" id="IPR001139">
    <property type="entry name" value="Glyco_hydro_30"/>
</dbReference>
<dbReference type="STRING" id="1081102.A0A167NSK9"/>
<comment type="similarity">
    <text evidence="1">Belongs to the glycosyl hydrolase 30 family.</text>
</comment>
<keyword evidence="3 7" id="KW-0378">Hydrolase</keyword>
<dbReference type="Gene3D" id="3.20.20.80">
    <property type="entry name" value="Glycosidases"/>
    <property type="match status" value="1"/>
</dbReference>
<dbReference type="SUPFAM" id="SSF51445">
    <property type="entry name" value="(Trans)glycosidases"/>
    <property type="match status" value="1"/>
</dbReference>
<accession>A0A167NSK9</accession>
<comment type="caution">
    <text evidence="7">The sequence shown here is derived from an EMBL/GenBank/DDBJ whole genome shotgun (WGS) entry which is preliminary data.</text>
</comment>
<feature type="signal peptide" evidence="4">
    <location>
        <begin position="1"/>
        <end position="21"/>
    </location>
</feature>
<dbReference type="Proteomes" id="UP000076874">
    <property type="component" value="Unassembled WGS sequence"/>
</dbReference>
<evidence type="ECO:0000256" key="1">
    <source>
        <dbReference type="ARBA" id="ARBA00005382"/>
    </source>
</evidence>
<dbReference type="PANTHER" id="PTHR11069:SF23">
    <property type="entry name" value="LYSOSOMAL ACID GLUCOSYLCERAMIDASE"/>
    <property type="match status" value="1"/>
</dbReference>
<evidence type="ECO:0000259" key="5">
    <source>
        <dbReference type="Pfam" id="PF02057"/>
    </source>
</evidence>
<dbReference type="PANTHER" id="PTHR11069">
    <property type="entry name" value="GLUCOSYLCERAMIDASE"/>
    <property type="match status" value="1"/>
</dbReference>
<feature type="domain" description="Glycosyl hydrolase family 30 beta sandwich" evidence="6">
    <location>
        <begin position="390"/>
        <end position="434"/>
    </location>
</feature>
<dbReference type="GO" id="GO:0006680">
    <property type="term" value="P:glucosylceramide catabolic process"/>
    <property type="evidence" value="ECO:0007669"/>
    <property type="project" value="TreeGrafter"/>
</dbReference>
<evidence type="ECO:0000313" key="8">
    <source>
        <dbReference type="Proteomes" id="UP000076874"/>
    </source>
</evidence>
<dbReference type="OrthoDB" id="2012278at2759"/>
<name>A0A167NSK9_9HYPO</name>
<feature type="domain" description="Glycosyl hydrolase family 59 catalytic" evidence="5">
    <location>
        <begin position="46"/>
        <end position="383"/>
    </location>
</feature>
<dbReference type="Pfam" id="PF17189">
    <property type="entry name" value="Glyco_hydro_30C"/>
    <property type="match status" value="1"/>
</dbReference>